<reference evidence="2 3" key="1">
    <citation type="submission" date="2009-09" db="EMBL/GenBank/DDBJ databases">
        <authorList>
            <person name="Weinstock G."/>
            <person name="Sodergren E."/>
            <person name="Clifton S."/>
            <person name="Fulton L."/>
            <person name="Fulton B."/>
            <person name="Courtney L."/>
            <person name="Fronick C."/>
            <person name="Harrison M."/>
            <person name="Strong C."/>
            <person name="Farmer C."/>
            <person name="Delahaunty K."/>
            <person name="Markovic C."/>
            <person name="Hall O."/>
            <person name="Minx P."/>
            <person name="Tomlinson C."/>
            <person name="Mitreva M."/>
            <person name="Nelson J."/>
            <person name="Hou S."/>
            <person name="Wollam A."/>
            <person name="Pepin K.H."/>
            <person name="Johnson M."/>
            <person name="Bhonagiri V."/>
            <person name="Nash W.E."/>
            <person name="Warren W."/>
            <person name="Chinwalla A."/>
            <person name="Mardis E.R."/>
            <person name="Wilson R.K."/>
        </authorList>
    </citation>
    <scope>NUCLEOTIDE SEQUENCE [LARGE SCALE GENOMIC DNA]</scope>
    <source>
        <strain evidence="2 3">F0254</strain>
    </source>
</reference>
<proteinExistence type="predicted"/>
<comment type="caution">
    <text evidence="2">The sequence shown here is derived from an EMBL/GenBank/DDBJ whole genome shotgun (WGS) entry which is preliminary data.</text>
</comment>
<dbReference type="RefSeq" id="WP_006804441.1">
    <property type="nucleotide sequence ID" value="NZ_GG700632.1"/>
</dbReference>
<name>C9MX33_9FUSO</name>
<accession>C9MX33</accession>
<dbReference type="HOGENOM" id="CLU_2479565_0_0_0"/>
<dbReference type="AlphaFoldDB" id="C9MX33"/>
<feature type="coiled-coil region" evidence="1">
    <location>
        <begin position="4"/>
        <end position="65"/>
    </location>
</feature>
<evidence type="ECO:0000256" key="1">
    <source>
        <dbReference type="SAM" id="Coils"/>
    </source>
</evidence>
<keyword evidence="1" id="KW-0175">Coiled coil</keyword>
<dbReference type="STRING" id="634994.GCWU000323_01104"/>
<organism evidence="2 3">
    <name type="scientific">Leptotrichia hofstadii F0254</name>
    <dbReference type="NCBI Taxonomy" id="634994"/>
    <lineage>
        <taxon>Bacteria</taxon>
        <taxon>Fusobacteriati</taxon>
        <taxon>Fusobacteriota</taxon>
        <taxon>Fusobacteriia</taxon>
        <taxon>Fusobacteriales</taxon>
        <taxon>Leptotrichiaceae</taxon>
        <taxon>Leptotrichia</taxon>
    </lineage>
</organism>
<sequence>MDLLKELKELGTQLENKRQNILREVENAAEIYKDDILANFKFEKQQEYSNLADEYEEKKNEVIEKYVTNLWAGQKNSGIERGACGIQ</sequence>
<protein>
    <submittedName>
        <fullName evidence="2">Uncharacterized protein</fullName>
    </submittedName>
</protein>
<dbReference type="Proteomes" id="UP000006233">
    <property type="component" value="Unassembled WGS sequence"/>
</dbReference>
<evidence type="ECO:0000313" key="3">
    <source>
        <dbReference type="Proteomes" id="UP000006233"/>
    </source>
</evidence>
<dbReference type="EMBL" id="ACVB02000008">
    <property type="protein sequence ID" value="EEX75049.1"/>
    <property type="molecule type" value="Genomic_DNA"/>
</dbReference>
<gene>
    <name evidence="2" type="ORF">GCWU000323_01104</name>
</gene>
<evidence type="ECO:0000313" key="2">
    <source>
        <dbReference type="EMBL" id="EEX75049.1"/>
    </source>
</evidence>